<evidence type="ECO:0000313" key="3">
    <source>
        <dbReference type="Proteomes" id="UP000240569"/>
    </source>
</evidence>
<gene>
    <name evidence="2" type="ORF">B9Q02_07105</name>
</gene>
<keyword evidence="1" id="KW-0812">Transmembrane</keyword>
<accession>A0A2R6AFU0</accession>
<dbReference type="Proteomes" id="UP000240569">
    <property type="component" value="Unassembled WGS sequence"/>
</dbReference>
<evidence type="ECO:0000256" key="1">
    <source>
        <dbReference type="SAM" id="Phobius"/>
    </source>
</evidence>
<comment type="caution">
    <text evidence="2">The sequence shown here is derived from an EMBL/GenBank/DDBJ whole genome shotgun (WGS) entry which is preliminary data.</text>
</comment>
<keyword evidence="1" id="KW-0472">Membrane</keyword>
<proteinExistence type="predicted"/>
<evidence type="ECO:0000313" key="2">
    <source>
        <dbReference type="EMBL" id="PSN85241.1"/>
    </source>
</evidence>
<sequence>MKTSSTLLVTLLGPLLGGFMFYYGLLGNYVVLSMDGAALVIVSLVYALTPRQRLPEPAVLNALLTDTLLFRETLDKTENRSVVFDKESVYVFLSNGKKLSFELSQCELGKLCNTLKSSDGEFRATHTFSQFLTRQGLVSEVSVKNGKNDVLLKVKEPLLLTKVSQPCDVALSPLLCVLCSCVSKDLGKSVSVIHVQNDEDELIVKLGEANEN</sequence>
<name>A0A2R6AFU0_9ARCH</name>
<dbReference type="EMBL" id="NEXD01000039">
    <property type="protein sequence ID" value="PSN85241.1"/>
    <property type="molecule type" value="Genomic_DNA"/>
</dbReference>
<feature type="transmembrane region" description="Helical" evidence="1">
    <location>
        <begin position="7"/>
        <end position="23"/>
    </location>
</feature>
<reference evidence="2 3" key="1">
    <citation type="submission" date="2017-04" db="EMBL/GenBank/DDBJ databases">
        <title>Novel microbial lineages endemic to geothermal iron-oxide mats fill important gaps in the evolutionary history of Archaea.</title>
        <authorList>
            <person name="Jay Z.J."/>
            <person name="Beam J.P."/>
            <person name="Dlakic M."/>
            <person name="Rusch D.B."/>
            <person name="Kozubal M.A."/>
            <person name="Inskeep W.P."/>
        </authorList>
    </citation>
    <scope>NUCLEOTIDE SEQUENCE [LARGE SCALE GENOMIC DNA]</scope>
    <source>
        <strain evidence="2">BE_D</strain>
    </source>
</reference>
<dbReference type="AlphaFoldDB" id="A0A2R6AFU0"/>
<protein>
    <submittedName>
        <fullName evidence="2">Uncharacterized protein</fullName>
    </submittedName>
</protein>
<organism evidence="2 3">
    <name type="scientific">Candidatus Marsarchaeota G1 archaeon BE_D</name>
    <dbReference type="NCBI Taxonomy" id="1978156"/>
    <lineage>
        <taxon>Archaea</taxon>
        <taxon>Candidatus Marsarchaeota</taxon>
        <taxon>Candidatus Marsarchaeota group 1</taxon>
    </lineage>
</organism>
<feature type="transmembrane region" description="Helical" evidence="1">
    <location>
        <begin position="29"/>
        <end position="48"/>
    </location>
</feature>
<keyword evidence="1" id="KW-1133">Transmembrane helix</keyword>